<dbReference type="Proteomes" id="UP001058974">
    <property type="component" value="Chromosome 4"/>
</dbReference>
<gene>
    <name evidence="2" type="ORF">KIW84_041017</name>
</gene>
<dbReference type="Gramene" id="Psat04G0101700-T1">
    <property type="protein sequence ID" value="KAI5415812.1"/>
    <property type="gene ID" value="KIW84_041017"/>
</dbReference>
<name>A0A9D4X8V6_PEA</name>
<sequence length="127" mass="14209">MTTLTPHTSSISPSSSIDQSIVSSAKQHKLTGNVKSCTQTPEDIKLILQEYEDKKLAAKKYMSGEVHEYDDRASQLLHISNSKWKRAAEEWSIPAAKKNTKGPLDVIYYRKSEETLKKGKQTGLNDA</sequence>
<evidence type="ECO:0000256" key="1">
    <source>
        <dbReference type="SAM" id="MobiDB-lite"/>
    </source>
</evidence>
<feature type="compositionally biased region" description="Low complexity" evidence="1">
    <location>
        <begin position="9"/>
        <end position="24"/>
    </location>
</feature>
<evidence type="ECO:0000313" key="3">
    <source>
        <dbReference type="Proteomes" id="UP001058974"/>
    </source>
</evidence>
<reference evidence="2 3" key="1">
    <citation type="journal article" date="2022" name="Nat. Genet.">
        <title>Improved pea reference genome and pan-genome highlight genomic features and evolutionary characteristics.</title>
        <authorList>
            <person name="Yang T."/>
            <person name="Liu R."/>
            <person name="Luo Y."/>
            <person name="Hu S."/>
            <person name="Wang D."/>
            <person name="Wang C."/>
            <person name="Pandey M.K."/>
            <person name="Ge S."/>
            <person name="Xu Q."/>
            <person name="Li N."/>
            <person name="Li G."/>
            <person name="Huang Y."/>
            <person name="Saxena R.K."/>
            <person name="Ji Y."/>
            <person name="Li M."/>
            <person name="Yan X."/>
            <person name="He Y."/>
            <person name="Liu Y."/>
            <person name="Wang X."/>
            <person name="Xiang C."/>
            <person name="Varshney R.K."/>
            <person name="Ding H."/>
            <person name="Gao S."/>
            <person name="Zong X."/>
        </authorList>
    </citation>
    <scope>NUCLEOTIDE SEQUENCE [LARGE SCALE GENOMIC DNA]</scope>
    <source>
        <strain evidence="2 3">cv. Zhongwan 6</strain>
    </source>
</reference>
<accession>A0A9D4X8V6</accession>
<comment type="caution">
    <text evidence="2">The sequence shown here is derived from an EMBL/GenBank/DDBJ whole genome shotgun (WGS) entry which is preliminary data.</text>
</comment>
<evidence type="ECO:0000313" key="2">
    <source>
        <dbReference type="EMBL" id="KAI5415812.1"/>
    </source>
</evidence>
<feature type="region of interest" description="Disordered" evidence="1">
    <location>
        <begin position="1"/>
        <end position="25"/>
    </location>
</feature>
<dbReference type="EMBL" id="JAMSHJ010000004">
    <property type="protein sequence ID" value="KAI5415812.1"/>
    <property type="molecule type" value="Genomic_DNA"/>
</dbReference>
<dbReference type="AlphaFoldDB" id="A0A9D4X8V6"/>
<organism evidence="2 3">
    <name type="scientific">Pisum sativum</name>
    <name type="common">Garden pea</name>
    <name type="synonym">Lathyrus oleraceus</name>
    <dbReference type="NCBI Taxonomy" id="3888"/>
    <lineage>
        <taxon>Eukaryota</taxon>
        <taxon>Viridiplantae</taxon>
        <taxon>Streptophyta</taxon>
        <taxon>Embryophyta</taxon>
        <taxon>Tracheophyta</taxon>
        <taxon>Spermatophyta</taxon>
        <taxon>Magnoliopsida</taxon>
        <taxon>eudicotyledons</taxon>
        <taxon>Gunneridae</taxon>
        <taxon>Pentapetalae</taxon>
        <taxon>rosids</taxon>
        <taxon>fabids</taxon>
        <taxon>Fabales</taxon>
        <taxon>Fabaceae</taxon>
        <taxon>Papilionoideae</taxon>
        <taxon>50 kb inversion clade</taxon>
        <taxon>NPAAA clade</taxon>
        <taxon>Hologalegina</taxon>
        <taxon>IRL clade</taxon>
        <taxon>Fabeae</taxon>
        <taxon>Lathyrus</taxon>
    </lineage>
</organism>
<protein>
    <submittedName>
        <fullName evidence="2">Uncharacterized protein</fullName>
    </submittedName>
</protein>
<keyword evidence="3" id="KW-1185">Reference proteome</keyword>
<proteinExistence type="predicted"/>